<keyword evidence="1" id="KW-0175">Coiled coil</keyword>
<reference evidence="3 4" key="1">
    <citation type="submission" date="2020-02" db="EMBL/GenBank/DDBJ databases">
        <title>Broccoli isolated Pseudomonas sp.</title>
        <authorList>
            <person name="Fujikawa T."/>
            <person name="Sawada H."/>
        </authorList>
    </citation>
    <scope>NUCLEOTIDE SEQUENCE [LARGE SCALE GENOMIC DNA]</scope>
    <source>
        <strain evidence="3 4">MAFF212428</strain>
    </source>
</reference>
<protein>
    <submittedName>
        <fullName evidence="3">Uncharacterized protein</fullName>
    </submittedName>
</protein>
<feature type="region of interest" description="Disordered" evidence="2">
    <location>
        <begin position="280"/>
        <end position="302"/>
    </location>
</feature>
<feature type="coiled-coil region" evidence="1">
    <location>
        <begin position="14"/>
        <end position="84"/>
    </location>
</feature>
<feature type="coiled-coil region" evidence="1">
    <location>
        <begin position="196"/>
        <end position="223"/>
    </location>
</feature>
<dbReference type="AlphaFoldDB" id="A0A6M0D2B6"/>
<evidence type="ECO:0000256" key="1">
    <source>
        <dbReference type="SAM" id="Coils"/>
    </source>
</evidence>
<gene>
    <name evidence="3" type="ORF">G3435_23510</name>
</gene>
<evidence type="ECO:0000313" key="3">
    <source>
        <dbReference type="EMBL" id="NER62119.1"/>
    </source>
</evidence>
<evidence type="ECO:0000256" key="2">
    <source>
        <dbReference type="SAM" id="MobiDB-lite"/>
    </source>
</evidence>
<dbReference type="Proteomes" id="UP000480410">
    <property type="component" value="Unassembled WGS sequence"/>
</dbReference>
<proteinExistence type="predicted"/>
<dbReference type="EMBL" id="JAAHBV010000655">
    <property type="protein sequence ID" value="NER62119.1"/>
    <property type="molecule type" value="Genomic_DNA"/>
</dbReference>
<sequence length="302" mass="34215">MKPSKLIGIVASNSRSYEQVLRGAEQDLADATERQMGLEQDILTRLRSIATLQLEHTPSLQQEVLQALQQRQQAQGQLRQQLAEVEQGIAQSVQTSHSLQEQLDALDQQARGQLAQDPAYVELMQQLEQATEANQEALTGHAEIRQECADKLPLFGRNPIYHFLRDRDFGTAQYRHGRISRWLDNWLARQVNYAGNRSNEVNLLNMQQRNEALQAERDAQLAALRETTAARLADAQRQAGMRRCLRNRKHCTSTWWAPSSRPTISISNCRPLPRTRTRTTCVHASGSPTSCRPRASNSCLRT</sequence>
<feature type="compositionally biased region" description="Polar residues" evidence="2">
    <location>
        <begin position="286"/>
        <end position="302"/>
    </location>
</feature>
<organism evidence="3 4">
    <name type="scientific">Pseudomonas brassicae</name>
    <dbReference type="NCBI Taxonomy" id="2708063"/>
    <lineage>
        <taxon>Bacteria</taxon>
        <taxon>Pseudomonadati</taxon>
        <taxon>Pseudomonadota</taxon>
        <taxon>Gammaproteobacteria</taxon>
        <taxon>Pseudomonadales</taxon>
        <taxon>Pseudomonadaceae</taxon>
        <taxon>Pseudomonas</taxon>
    </lineage>
</organism>
<accession>A0A6M0D2B6</accession>
<evidence type="ECO:0000313" key="4">
    <source>
        <dbReference type="Proteomes" id="UP000480410"/>
    </source>
</evidence>
<comment type="caution">
    <text evidence="3">The sequence shown here is derived from an EMBL/GenBank/DDBJ whole genome shotgun (WGS) entry which is preliminary data.</text>
</comment>
<name>A0A6M0D2B6_9PSED</name>